<dbReference type="Proteomes" id="UP001642464">
    <property type="component" value="Unassembled WGS sequence"/>
</dbReference>
<reference evidence="1 2" key="1">
    <citation type="submission" date="2024-02" db="EMBL/GenBank/DDBJ databases">
        <authorList>
            <person name="Chen Y."/>
            <person name="Shah S."/>
            <person name="Dougan E. K."/>
            <person name="Thang M."/>
            <person name="Chan C."/>
        </authorList>
    </citation>
    <scope>NUCLEOTIDE SEQUENCE [LARGE SCALE GENOMIC DNA]</scope>
</reference>
<evidence type="ECO:0008006" key="3">
    <source>
        <dbReference type="Google" id="ProtNLM"/>
    </source>
</evidence>
<dbReference type="EMBL" id="CAXAMM010010335">
    <property type="protein sequence ID" value="CAK9023107.1"/>
    <property type="molecule type" value="Genomic_DNA"/>
</dbReference>
<organism evidence="1 2">
    <name type="scientific">Durusdinium trenchii</name>
    <dbReference type="NCBI Taxonomy" id="1381693"/>
    <lineage>
        <taxon>Eukaryota</taxon>
        <taxon>Sar</taxon>
        <taxon>Alveolata</taxon>
        <taxon>Dinophyceae</taxon>
        <taxon>Suessiales</taxon>
        <taxon>Symbiodiniaceae</taxon>
        <taxon>Durusdinium</taxon>
    </lineage>
</organism>
<gene>
    <name evidence="1" type="ORF">SCF082_LOCUS16067</name>
</gene>
<proteinExistence type="predicted"/>
<accession>A0ABP0KAD4</accession>
<name>A0ABP0KAD4_9DINO</name>
<keyword evidence="2" id="KW-1185">Reference proteome</keyword>
<protein>
    <recommendedName>
        <fullName evidence="3">PH domain-containing protein</fullName>
    </recommendedName>
</protein>
<evidence type="ECO:0000313" key="1">
    <source>
        <dbReference type="EMBL" id="CAK9023107.1"/>
    </source>
</evidence>
<evidence type="ECO:0000313" key="2">
    <source>
        <dbReference type="Proteomes" id="UP001642464"/>
    </source>
</evidence>
<comment type="caution">
    <text evidence="1">The sequence shown here is derived from an EMBL/GenBank/DDBJ whole genome shotgun (WGS) entry which is preliminary data.</text>
</comment>
<sequence length="355" mass="40129">MFHSEGDENEPGELFFKSVDKELVSSIPNPLALPASFEVDSKAALREPALRSGSVWFLQPSEHERDIQEISRVLLTVHVNGFRIRYPGSKLIKPVRSLAWSPFAVVQACRLHTRLMDERMPNVRLFKVSDFHHGISSLFAVTHPCPEEAVQQRGRWVATIACAIRMLTLSLFPVFKLVTAPSHLSWTKTRLVAGHMLLFDRTGVTPVFCELHVPLEGSTTLMAYEDDSCRCLVASLSIDAASVVTERMGVDSSCFTLNGYHFAARSVAEKVFWLRAISNIKVKLRHAMLPTTAEELKYYRLAVEEEILKLPVFSLAEPFRMGAPFLKQRTKSGRDYDLHLLRENARYLLEKAAVF</sequence>